<dbReference type="EMBL" id="JBHLWN010000064">
    <property type="protein sequence ID" value="MFC0213853.1"/>
    <property type="molecule type" value="Genomic_DNA"/>
</dbReference>
<keyword evidence="1" id="KW-0547">Nucleotide-binding</keyword>
<dbReference type="SUPFAM" id="SSF52540">
    <property type="entry name" value="P-loop containing nucleoside triphosphate hydrolases"/>
    <property type="match status" value="1"/>
</dbReference>
<proteinExistence type="predicted"/>
<dbReference type="Pfam" id="PF13207">
    <property type="entry name" value="AAA_17"/>
    <property type="match status" value="1"/>
</dbReference>
<dbReference type="GO" id="GO:0005524">
    <property type="term" value="F:ATP binding"/>
    <property type="evidence" value="ECO:0007669"/>
    <property type="project" value="UniProtKB-KW"/>
</dbReference>
<keyword evidence="2" id="KW-1185">Reference proteome</keyword>
<reference evidence="1 2" key="1">
    <citation type="submission" date="2024-09" db="EMBL/GenBank/DDBJ databases">
        <authorList>
            <person name="Sun Q."/>
            <person name="Mori K."/>
        </authorList>
    </citation>
    <scope>NUCLEOTIDE SEQUENCE [LARGE SCALE GENOMIC DNA]</scope>
    <source>
        <strain evidence="1 2">CCM 7759</strain>
    </source>
</reference>
<protein>
    <submittedName>
        <fullName evidence="1">ATP-binding protein</fullName>
    </submittedName>
</protein>
<organism evidence="1 2">
    <name type="scientific">Paenibacillus chartarius</name>
    <dbReference type="NCBI Taxonomy" id="747481"/>
    <lineage>
        <taxon>Bacteria</taxon>
        <taxon>Bacillati</taxon>
        <taxon>Bacillota</taxon>
        <taxon>Bacilli</taxon>
        <taxon>Bacillales</taxon>
        <taxon>Paenibacillaceae</taxon>
        <taxon>Paenibacillus</taxon>
    </lineage>
</organism>
<keyword evidence="1" id="KW-0067">ATP-binding</keyword>
<sequence length="178" mass="20155">MKSLIFVGGIHGVGKTSWCKERSAHAGIAHYSASTLIAQERNDSFTSDKRVDQVEENQLLLLSAVRRTRASQKFLLDGHFCLVNKKNEIERVPYQTFADLNPSGLILLKDAVCSIYERLGARDAQHYDLSFLEKFQNEEIEYAQYVSEKLHCPVCIITPTDTFDLSGFVSECFKEGTR</sequence>
<dbReference type="RefSeq" id="WP_084423317.1">
    <property type="nucleotide sequence ID" value="NZ_JBHLWN010000064.1"/>
</dbReference>
<dbReference type="Proteomes" id="UP001589776">
    <property type="component" value="Unassembled WGS sequence"/>
</dbReference>
<name>A0ABV6DMI5_9BACL</name>
<evidence type="ECO:0000313" key="2">
    <source>
        <dbReference type="Proteomes" id="UP001589776"/>
    </source>
</evidence>
<evidence type="ECO:0000313" key="1">
    <source>
        <dbReference type="EMBL" id="MFC0213853.1"/>
    </source>
</evidence>
<gene>
    <name evidence="1" type="ORF">ACFFK0_15590</name>
</gene>
<accession>A0ABV6DMI5</accession>
<dbReference type="Gene3D" id="3.40.50.300">
    <property type="entry name" value="P-loop containing nucleotide triphosphate hydrolases"/>
    <property type="match status" value="1"/>
</dbReference>
<dbReference type="InterPro" id="IPR027417">
    <property type="entry name" value="P-loop_NTPase"/>
</dbReference>
<comment type="caution">
    <text evidence="1">The sequence shown here is derived from an EMBL/GenBank/DDBJ whole genome shotgun (WGS) entry which is preliminary data.</text>
</comment>